<evidence type="ECO:0000256" key="2">
    <source>
        <dbReference type="ARBA" id="ARBA00022801"/>
    </source>
</evidence>
<dbReference type="PROSITE" id="PS51318">
    <property type="entry name" value="TAT"/>
    <property type="match status" value="1"/>
</dbReference>
<organism evidence="5 6">
    <name type="scientific">Candidatus Sulfuritelmatomonas gaucii</name>
    <dbReference type="NCBI Taxonomy" id="2043161"/>
    <lineage>
        <taxon>Bacteria</taxon>
        <taxon>Pseudomonadati</taxon>
        <taxon>Acidobacteriota</taxon>
        <taxon>Terriglobia</taxon>
        <taxon>Terriglobales</taxon>
        <taxon>Acidobacteriaceae</taxon>
        <taxon>Candidatus Sulfuritelmatomonas</taxon>
    </lineage>
</organism>
<keyword evidence="2 3" id="KW-0378">Hydrolase</keyword>
<evidence type="ECO:0000313" key="5">
    <source>
        <dbReference type="EMBL" id="SPE18520.1"/>
    </source>
</evidence>
<dbReference type="SUPFAM" id="SSF53474">
    <property type="entry name" value="alpha/beta-Hydrolases"/>
    <property type="match status" value="1"/>
</dbReference>
<dbReference type="GO" id="GO:0016787">
    <property type="term" value="F:hydrolase activity"/>
    <property type="evidence" value="ECO:0007669"/>
    <property type="project" value="UniProtKB-KW"/>
</dbReference>
<dbReference type="AlphaFoldDB" id="A0A2N9L5J5"/>
<sequence length="566" mass="61897">MAKSDSEDRVLLTRREALLLSATAGMGIAVSKPARAMDSTKTAVHQEPGNCSTPRTAVASTQYGKVRGFLDGGVFTFKGVPYGQNTAGENRWLATKPPAPWNDEYPALIYGGNCPQRLHDWAIEQSFIQDWDDGYQSEDMLKLNIWTPSLSGSRPVMFYIHGGGYTFGSSYELPSHEGAQMARYHDIVQVSVNHRLNILGFFDVSEIGGSAYEDSVNVGMTDLVAALRWVHENIANFGGDPDRVMIYGQSGGGSKVTTLMGMPSAVGLFHRAAAQSGGGGNIPTKEQQKEVARQVMKDLGLQPNDIASLQKMEWSQLMAAGNAALEKINPPMRGMVGPFAPGPPRAGWSPCVDDKNINVRSFFDVAPDVSKNVPMLIGSVSEEGNHMLSRPTEEEWHANLAKIYGDDKATAVVSTLKKAYPQKKIQTLSYMCSGTFGLNALSMRNNVVKMARLKYELKAAPAYTYYFTWQTPILDGIPGAWHTADLQFCFDNTKRCEQGTGNTPEAQLLAKKMATAWASFARTGNPGQPGLTWTPSDPETNKTMVWDNECRMVNDPEGEARKIILS</sequence>
<dbReference type="OrthoDB" id="9775851at2"/>
<reference evidence="6" key="1">
    <citation type="submission" date="2018-02" db="EMBL/GenBank/DDBJ databases">
        <authorList>
            <person name="Hausmann B."/>
        </authorList>
    </citation>
    <scope>NUCLEOTIDE SEQUENCE [LARGE SCALE GENOMIC DNA]</scope>
    <source>
        <strain evidence="6">Peat soil MAG SbA5</strain>
    </source>
</reference>
<gene>
    <name evidence="5" type="ORF">SBA5_160004</name>
</gene>
<dbReference type="PANTHER" id="PTHR43142">
    <property type="entry name" value="CARBOXYLIC ESTER HYDROLASE"/>
    <property type="match status" value="1"/>
</dbReference>
<name>A0A2N9L5J5_9BACT</name>
<dbReference type="Proteomes" id="UP000239735">
    <property type="component" value="Unassembled WGS sequence"/>
</dbReference>
<dbReference type="EMBL" id="OKRB01000068">
    <property type="protein sequence ID" value="SPE18520.1"/>
    <property type="molecule type" value="Genomic_DNA"/>
</dbReference>
<protein>
    <recommendedName>
        <fullName evidence="3">Carboxylic ester hydrolase</fullName>
        <ecNumber evidence="3">3.1.1.-</ecNumber>
    </recommendedName>
</protein>
<feature type="domain" description="Carboxylesterase type B" evidence="4">
    <location>
        <begin position="57"/>
        <end position="550"/>
    </location>
</feature>
<evidence type="ECO:0000256" key="3">
    <source>
        <dbReference type="RuleBase" id="RU361235"/>
    </source>
</evidence>
<dbReference type="InterPro" id="IPR002018">
    <property type="entry name" value="CarbesteraseB"/>
</dbReference>
<dbReference type="EC" id="3.1.1.-" evidence="3"/>
<accession>A0A2N9L5J5</accession>
<evidence type="ECO:0000259" key="4">
    <source>
        <dbReference type="Pfam" id="PF00135"/>
    </source>
</evidence>
<dbReference type="InterPro" id="IPR029058">
    <property type="entry name" value="AB_hydrolase_fold"/>
</dbReference>
<dbReference type="PANTHER" id="PTHR43142:SF1">
    <property type="entry name" value="CARBOXYLIC ESTER HYDROLASE"/>
    <property type="match status" value="1"/>
</dbReference>
<dbReference type="Pfam" id="PF00135">
    <property type="entry name" value="COesterase"/>
    <property type="match status" value="1"/>
</dbReference>
<comment type="similarity">
    <text evidence="1 3">Belongs to the type-B carboxylesterase/lipase family.</text>
</comment>
<dbReference type="InterPro" id="IPR019826">
    <property type="entry name" value="Carboxylesterase_B_AS"/>
</dbReference>
<dbReference type="PROSITE" id="PS00122">
    <property type="entry name" value="CARBOXYLESTERASE_B_1"/>
    <property type="match status" value="1"/>
</dbReference>
<evidence type="ECO:0000313" key="6">
    <source>
        <dbReference type="Proteomes" id="UP000239735"/>
    </source>
</evidence>
<dbReference type="InterPro" id="IPR006311">
    <property type="entry name" value="TAT_signal"/>
</dbReference>
<proteinExistence type="inferred from homology"/>
<evidence type="ECO:0000256" key="1">
    <source>
        <dbReference type="ARBA" id="ARBA00005964"/>
    </source>
</evidence>
<dbReference type="Gene3D" id="3.40.50.1820">
    <property type="entry name" value="alpha/beta hydrolase"/>
    <property type="match status" value="1"/>
</dbReference>